<keyword evidence="2" id="KW-1185">Reference proteome</keyword>
<comment type="caution">
    <text evidence="1">The sequence shown here is derived from an EMBL/GenBank/DDBJ whole genome shotgun (WGS) entry which is preliminary data.</text>
</comment>
<feature type="non-terminal residue" evidence="1">
    <location>
        <position position="1"/>
    </location>
</feature>
<evidence type="ECO:0008006" key="3">
    <source>
        <dbReference type="Google" id="ProtNLM"/>
    </source>
</evidence>
<protein>
    <recommendedName>
        <fullName evidence="3">LuxR family transcriptional regulator</fullName>
    </recommendedName>
</protein>
<gene>
    <name evidence="1" type="ORF">PU560_01790</name>
</gene>
<evidence type="ECO:0000313" key="1">
    <source>
        <dbReference type="EMBL" id="MDD9205194.1"/>
    </source>
</evidence>
<proteinExistence type="predicted"/>
<name>A0ABT5TV96_9MICO</name>
<feature type="non-terminal residue" evidence="1">
    <location>
        <position position="280"/>
    </location>
</feature>
<sequence>GWLPEATRRLLLLAALDGSGSLATLAEASGSAGLSDLGPAERDHLVVLDERVGEIRFRHPMIKSALVELSTHDDRREAHHRLAKVFADQPERRGHHVAEAAEAPDETAAAVVEKGAQRTLQRGDVVGAVGRLLRAADLSPGRSDRSRRLGHAAFIGAFAAGELESSSQLLRDAKRGDPTLGETLEAAVATAYMLLNSDGDVTVAHRLLTVAIDSALAEPDHDQEALSRGLYTLVVLCHNAGRVDYWEDFDDLVARMGATAPVDAVLLSETFAAPLTASAS</sequence>
<organism evidence="1 2">
    <name type="scientific">Georgenia halotolerans</name>
    <dbReference type="NCBI Taxonomy" id="3028317"/>
    <lineage>
        <taxon>Bacteria</taxon>
        <taxon>Bacillati</taxon>
        <taxon>Actinomycetota</taxon>
        <taxon>Actinomycetes</taxon>
        <taxon>Micrococcales</taxon>
        <taxon>Bogoriellaceae</taxon>
        <taxon>Georgenia</taxon>
    </lineage>
</organism>
<reference evidence="1" key="1">
    <citation type="submission" date="2023-02" db="EMBL/GenBank/DDBJ databases">
        <title>Georgenia sp.10Sc9-8, isolated from a soil sample collected from the Taklamakan desert.</title>
        <authorList>
            <person name="Liu S."/>
        </authorList>
    </citation>
    <scope>NUCLEOTIDE SEQUENCE</scope>
    <source>
        <strain evidence="1">10Sc9-8</strain>
    </source>
</reference>
<accession>A0ABT5TV96</accession>
<dbReference type="Proteomes" id="UP001165561">
    <property type="component" value="Unassembled WGS sequence"/>
</dbReference>
<dbReference type="EMBL" id="JARACI010000336">
    <property type="protein sequence ID" value="MDD9205194.1"/>
    <property type="molecule type" value="Genomic_DNA"/>
</dbReference>
<evidence type="ECO:0000313" key="2">
    <source>
        <dbReference type="Proteomes" id="UP001165561"/>
    </source>
</evidence>